<organism evidence="4 5">
    <name type="scientific">Clostridium disporicum</name>
    <dbReference type="NCBI Taxonomy" id="84024"/>
    <lineage>
        <taxon>Bacteria</taxon>
        <taxon>Bacillati</taxon>
        <taxon>Bacillota</taxon>
        <taxon>Clostridia</taxon>
        <taxon>Eubacteriales</taxon>
        <taxon>Clostridiaceae</taxon>
        <taxon>Clostridium</taxon>
    </lineage>
</organism>
<dbReference type="Proteomes" id="UP000095594">
    <property type="component" value="Unassembled WGS sequence"/>
</dbReference>
<keyword evidence="1" id="KW-0175">Coiled coil</keyword>
<evidence type="ECO:0000256" key="1">
    <source>
        <dbReference type="SAM" id="Coils"/>
    </source>
</evidence>
<evidence type="ECO:0000313" key="5">
    <source>
        <dbReference type="Proteomes" id="UP000095594"/>
    </source>
</evidence>
<dbReference type="Pfam" id="PF13476">
    <property type="entry name" value="AAA_23"/>
    <property type="match status" value="1"/>
</dbReference>
<dbReference type="PANTHER" id="PTHR41259:SF1">
    <property type="entry name" value="DOUBLE-STRAND BREAK REPAIR RAD50 ATPASE, PUTATIVE-RELATED"/>
    <property type="match status" value="1"/>
</dbReference>
<protein>
    <submittedName>
        <fullName evidence="4">SMC domain-containing protein</fullName>
    </submittedName>
</protein>
<sequence>MIIKKVNIIAFGGLKNKVVEFDNGINIIYGENETGKSTIQSFIKIWLYGFSSNRGKDLRVNERLRYMPLSGEVIKGELWVEFKDKTYIIKRTFGKTKKEDTSLIINALTGDEVKDINSEEPGKYFLNINRSTFIKTLFIRQLGSEVNKDKDEEILDKILNSVGVSEGDVTVDKAFIMLGNYKKYLSNIRKSGYLDKLRERYSLLLAERHERYNLAEENLDNEKELLNLKEERENTKSELSNLDCYKKYLKKIKLQEEYEDIIKYLRKKEELQKKEKNISKFLINNNDEVLLETVDLLKEEYSMYLRLLDLREKAKVKLDSRLDELKRSEEPLKEYKYIEELGEDISKELIKLKIEQDSLREKIEINRKIDKEITLLKNKAILAKEHIGDAYKIEDIRKDVESELEIYEEKLKSLKFAMENKKNNSILNNKYIKVSIGLLAVIFFVLGLVSNSIGIRISLFTMCALSILLLFLGNRIIELKGKSYVSSLKKDVEKIELNLEQYNKIVGVIDFGQLIRYLKLYNEYLGIKENIEVKISEKYNQKELLNLDDANDKFNANKEKIDSYLKISKADNIDVLIDDIYKFEEINKNCNSLKHDAKSDEEVLCDFEKQLEAKKDIIFEKLKEVGLEGIDIIEVGEKLDELKRKINQKREIHRSLLSVEETYLALIKDKDIEKIKNEIKEIIDVDFKFSFKNEEEIDSEIKRKSNELIQIEKDIKDLENKIENLFKGRRNIAEIEDEITNIEYNINEEEKNLKAVELAKEVLNQSYDGLRNDFGPILNKKVNSLFKEFSDNKYSNVLVSDKYEMKLVYNDEVLSSQLLSNGANDQLYLALRVAFIEMIFNSKDVTLYLDDAFTQYDDNRIKTILSYLASESFIQILIFTCQNREESYFKEKGINHNYILL</sequence>
<accession>A0A174FMK3</accession>
<keyword evidence="2" id="KW-0472">Membrane</keyword>
<dbReference type="Gene3D" id="3.40.50.300">
    <property type="entry name" value="P-loop containing nucleotide triphosphate hydrolases"/>
    <property type="match status" value="2"/>
</dbReference>
<gene>
    <name evidence="4" type="ORF">ERS852471_01666</name>
</gene>
<dbReference type="SUPFAM" id="SSF52540">
    <property type="entry name" value="P-loop containing nucleoside triphosphate hydrolases"/>
    <property type="match status" value="2"/>
</dbReference>
<reference evidence="4 5" key="1">
    <citation type="submission" date="2015-09" db="EMBL/GenBank/DDBJ databases">
        <authorList>
            <consortium name="Pathogen Informatics"/>
        </authorList>
    </citation>
    <scope>NUCLEOTIDE SEQUENCE [LARGE SCALE GENOMIC DNA]</scope>
    <source>
        <strain evidence="4 5">2789STDY5834856</strain>
    </source>
</reference>
<feature type="domain" description="Rad50/SbcC-type AAA" evidence="3">
    <location>
        <begin position="5"/>
        <end position="270"/>
    </location>
</feature>
<feature type="transmembrane region" description="Helical" evidence="2">
    <location>
        <begin position="431"/>
        <end position="449"/>
    </location>
</feature>
<feature type="transmembrane region" description="Helical" evidence="2">
    <location>
        <begin position="455"/>
        <end position="473"/>
    </location>
</feature>
<dbReference type="OrthoDB" id="9764467at2"/>
<dbReference type="AlphaFoldDB" id="A0A174FMK3"/>
<dbReference type="InterPro" id="IPR038729">
    <property type="entry name" value="Rad50/SbcC_AAA"/>
</dbReference>
<feature type="coiled-coil region" evidence="1">
    <location>
        <begin position="694"/>
        <end position="773"/>
    </location>
</feature>
<name>A0A174FMK3_9CLOT</name>
<dbReference type="RefSeq" id="WP_055265552.1">
    <property type="nucleotide sequence ID" value="NZ_CABIXQ010000010.1"/>
</dbReference>
<dbReference type="InterPro" id="IPR027417">
    <property type="entry name" value="P-loop_NTPase"/>
</dbReference>
<evidence type="ECO:0000313" key="4">
    <source>
        <dbReference type="EMBL" id="CUO49720.1"/>
    </source>
</evidence>
<dbReference type="EMBL" id="CYZX01000010">
    <property type="protein sequence ID" value="CUO49720.1"/>
    <property type="molecule type" value="Genomic_DNA"/>
</dbReference>
<dbReference type="PANTHER" id="PTHR41259">
    <property type="entry name" value="DOUBLE-STRAND BREAK REPAIR RAD50 ATPASE, PUTATIVE-RELATED"/>
    <property type="match status" value="1"/>
</dbReference>
<keyword evidence="2" id="KW-1133">Transmembrane helix</keyword>
<proteinExistence type="predicted"/>
<keyword evidence="2" id="KW-0812">Transmembrane</keyword>
<evidence type="ECO:0000256" key="2">
    <source>
        <dbReference type="SAM" id="Phobius"/>
    </source>
</evidence>
<feature type="coiled-coil region" evidence="1">
    <location>
        <begin position="397"/>
        <end position="424"/>
    </location>
</feature>
<evidence type="ECO:0000259" key="3">
    <source>
        <dbReference type="Pfam" id="PF13476"/>
    </source>
</evidence>
<feature type="coiled-coil region" evidence="1">
    <location>
        <begin position="205"/>
        <end position="274"/>
    </location>
</feature>